<dbReference type="OrthoDB" id="423735at2759"/>
<gene>
    <name evidence="5" type="ORF">PGLA1383_LOCUS32992</name>
</gene>
<dbReference type="GO" id="GO:0003723">
    <property type="term" value="F:RNA binding"/>
    <property type="evidence" value="ECO:0007669"/>
    <property type="project" value="TreeGrafter"/>
</dbReference>
<dbReference type="Proteomes" id="UP000654075">
    <property type="component" value="Unassembled WGS sequence"/>
</dbReference>
<dbReference type="CDD" id="cd00201">
    <property type="entry name" value="WW"/>
    <property type="match status" value="2"/>
</dbReference>
<keyword evidence="1" id="KW-0175">Coiled coil</keyword>
<feature type="region of interest" description="Disordered" evidence="2">
    <location>
        <begin position="1"/>
        <end position="22"/>
    </location>
</feature>
<feature type="coiled-coil region" evidence="1">
    <location>
        <begin position="856"/>
        <end position="883"/>
    </location>
</feature>
<dbReference type="EMBL" id="CAJNNV010025591">
    <property type="protein sequence ID" value="CAE8615277.1"/>
    <property type="molecule type" value="Genomic_DNA"/>
</dbReference>
<dbReference type="SUPFAM" id="SSF81698">
    <property type="entry name" value="FF domain"/>
    <property type="match status" value="1"/>
</dbReference>
<dbReference type="SUPFAM" id="SSF51045">
    <property type="entry name" value="WW domain"/>
    <property type="match status" value="2"/>
</dbReference>
<dbReference type="PROSITE" id="PS01159">
    <property type="entry name" value="WW_DOMAIN_1"/>
    <property type="match status" value="2"/>
</dbReference>
<feature type="compositionally biased region" description="Acidic residues" evidence="2">
    <location>
        <begin position="503"/>
        <end position="517"/>
    </location>
</feature>
<dbReference type="InterPro" id="IPR036517">
    <property type="entry name" value="FF_domain_sf"/>
</dbReference>
<evidence type="ECO:0000256" key="1">
    <source>
        <dbReference type="SAM" id="Coils"/>
    </source>
</evidence>
<evidence type="ECO:0000256" key="2">
    <source>
        <dbReference type="SAM" id="MobiDB-lite"/>
    </source>
</evidence>
<feature type="region of interest" description="Disordered" evidence="2">
    <location>
        <begin position="490"/>
        <end position="518"/>
    </location>
</feature>
<dbReference type="PROSITE" id="PS51676">
    <property type="entry name" value="FF"/>
    <property type="match status" value="1"/>
</dbReference>
<dbReference type="PROSITE" id="PS50020">
    <property type="entry name" value="WW_DOMAIN_2"/>
    <property type="match status" value="2"/>
</dbReference>
<organism evidence="5 6">
    <name type="scientific">Polarella glacialis</name>
    <name type="common">Dinoflagellate</name>
    <dbReference type="NCBI Taxonomy" id="89957"/>
    <lineage>
        <taxon>Eukaryota</taxon>
        <taxon>Sar</taxon>
        <taxon>Alveolata</taxon>
        <taxon>Dinophyceae</taxon>
        <taxon>Suessiales</taxon>
        <taxon>Suessiaceae</taxon>
        <taxon>Polarella</taxon>
    </lineage>
</organism>
<evidence type="ECO:0000259" key="4">
    <source>
        <dbReference type="PROSITE" id="PS51676"/>
    </source>
</evidence>
<protein>
    <recommendedName>
        <fullName evidence="7">WW domain-containing protein</fullName>
    </recommendedName>
</protein>
<proteinExistence type="predicted"/>
<feature type="domain" description="WW" evidence="3">
    <location>
        <begin position="92"/>
        <end position="119"/>
    </location>
</feature>
<evidence type="ECO:0000313" key="5">
    <source>
        <dbReference type="EMBL" id="CAE8615277.1"/>
    </source>
</evidence>
<dbReference type="InterPro" id="IPR036020">
    <property type="entry name" value="WW_dom_sf"/>
</dbReference>
<feature type="coiled-coil region" evidence="1">
    <location>
        <begin position="253"/>
        <end position="280"/>
    </location>
</feature>
<feature type="region of interest" description="Disordered" evidence="2">
    <location>
        <begin position="42"/>
        <end position="80"/>
    </location>
</feature>
<accession>A0A813FNG7</accession>
<feature type="coiled-coil region" evidence="1">
    <location>
        <begin position="997"/>
        <end position="1038"/>
    </location>
</feature>
<dbReference type="InterPro" id="IPR002713">
    <property type="entry name" value="FF_domain"/>
</dbReference>
<dbReference type="GO" id="GO:0005685">
    <property type="term" value="C:U1 snRNP"/>
    <property type="evidence" value="ECO:0007669"/>
    <property type="project" value="TreeGrafter"/>
</dbReference>
<sequence>MAFLAGPPTPGPGATGAGLAPSAAAAAGAAAAALLQRQLLQGSGGGGDAGWSEHQTGDGRKFYHNEETQTSQWEKPEALMSQEERSVNTASWRQYRIWDGRVFYYNKETKVSCWSMPPDLRKLRGESTGLDDRPLLDTAAEKRRAFGELLQQKGLDSSWDWRRVEEASSGTPEAEGVSEQVRKQCFVEQLSLAMKMDSIKARAKERNAAVALERLIEERFSQPEDSGTTYEDAARLLGDEEPWLLIKSEVRRDEVFQAVMERLEEKHQKARAEKRTERVVRLQRLIATDPELRRNRLRWKDAAAVLARRDELQEEDPPIEALRVWASLRDLRQTSELEKAKALVDPAVSRDERRRRDVFRQAIKELAAGELVKLETSWAEVEAMVETDQRYTALREGQGATAMELFDEFLEDLRVNGPAAYAGATPAALPGVPETAKVEVVEPPAKRQRLFEGAAEPIMVKKEEPAADDAGEEEDDTNALDALIAAARGLEDEEDGAAAKQEIEEDDDATEDEEDDPLMGAALKAPGIWRRRLNAQCAPDVLVAYGTENASLAAEPRTRHGLTLGLGVSDQAIGCSRALDYQAIGSRALDQQALVAAEAHASAEEPFTAAGSALRGTRLLRRGWQAEGASTSMLDLASDWRAGEAPGLRSSASDLRAEAEKLRARLQAAKSRVAQQASDFRGAAPEAEPNSRESSGQLVFPQRTGASAAVAAGSVSNLHLQAHATGVQRLLEKQRLSAQAKHERWHADVAALLADSQREVASLKAKLSEQDHKLELAMSAPQRNLATVLRALETEEHVAASHERRGVEFAEQLAAKHHEVLMLKESLQAKGAKLDRQAEASSAEALRRCIAIEEAASDVDRRLQRSEATNRELASELASQQERRCESAAADARANVQAALLVTTLDRQREAAAASARFLAAAEADCEELRLALADQEETGVQRAAVLQDRIVEMRMTQQQMVAAWTAASSQVSELDFALARQHDAALGAVAQQVFHVEKSRVENKELELKLDVQREQLEMATSKISALQREVAVHETAAEEAASLHELEAKRWACELETQMKLAHDSERIASAAWKEEALSLSDALELAEKLAGGHERRNSELSEQLAARRCDLATLKAKLGSHEAAKEDLDAQEMATEAGIPRVAVDVPLETLSSDDECLASDASCALNALQKKGVAAFAVEALVQRTGICGEGGKAQIDKPEAVEACRRCGGELEFRPADADGLGYTYCFCGRGQCQ</sequence>
<evidence type="ECO:0000259" key="3">
    <source>
        <dbReference type="PROSITE" id="PS50020"/>
    </source>
</evidence>
<evidence type="ECO:0008006" key="7">
    <source>
        <dbReference type="Google" id="ProtNLM"/>
    </source>
</evidence>
<feature type="compositionally biased region" description="Basic and acidic residues" evidence="2">
    <location>
        <begin position="55"/>
        <end position="67"/>
    </location>
</feature>
<dbReference type="InterPro" id="IPR039726">
    <property type="entry name" value="Prp40-like"/>
</dbReference>
<dbReference type="Gene3D" id="1.10.10.440">
    <property type="entry name" value="FF domain"/>
    <property type="match status" value="1"/>
</dbReference>
<keyword evidence="6" id="KW-1185">Reference proteome</keyword>
<dbReference type="PANTHER" id="PTHR11864">
    <property type="entry name" value="PRE-MRNA-PROCESSING PROTEIN PRP40"/>
    <property type="match status" value="1"/>
</dbReference>
<dbReference type="InterPro" id="IPR001202">
    <property type="entry name" value="WW_dom"/>
</dbReference>
<reference evidence="5" key="1">
    <citation type="submission" date="2021-02" db="EMBL/GenBank/DDBJ databases">
        <authorList>
            <person name="Dougan E. K."/>
            <person name="Rhodes N."/>
            <person name="Thang M."/>
            <person name="Chan C."/>
        </authorList>
    </citation>
    <scope>NUCLEOTIDE SEQUENCE</scope>
</reference>
<feature type="coiled-coil region" evidence="1">
    <location>
        <begin position="1086"/>
        <end position="1134"/>
    </location>
</feature>
<evidence type="ECO:0000313" key="6">
    <source>
        <dbReference type="Proteomes" id="UP000654075"/>
    </source>
</evidence>
<dbReference type="Gene3D" id="2.20.70.10">
    <property type="match status" value="2"/>
</dbReference>
<name>A0A813FNG7_POLGL</name>
<dbReference type="AlphaFoldDB" id="A0A813FNG7"/>
<dbReference type="SMART" id="SM00456">
    <property type="entry name" value="WW"/>
    <property type="match status" value="2"/>
</dbReference>
<dbReference type="PANTHER" id="PTHR11864:SF0">
    <property type="entry name" value="PRP40 PRE-MRNA PROCESSING FACTOR 40 HOMOLOG A (YEAST)"/>
    <property type="match status" value="1"/>
</dbReference>
<feature type="domain" description="FF" evidence="4">
    <location>
        <begin position="350"/>
        <end position="412"/>
    </location>
</feature>
<dbReference type="GO" id="GO:0071004">
    <property type="term" value="C:U2-type prespliceosome"/>
    <property type="evidence" value="ECO:0007669"/>
    <property type="project" value="TreeGrafter"/>
</dbReference>
<dbReference type="GO" id="GO:0045292">
    <property type="term" value="P:mRNA cis splicing, via spliceosome"/>
    <property type="evidence" value="ECO:0007669"/>
    <property type="project" value="InterPro"/>
</dbReference>
<feature type="region of interest" description="Disordered" evidence="2">
    <location>
        <begin position="674"/>
        <end position="698"/>
    </location>
</feature>
<comment type="caution">
    <text evidence="5">The sequence shown here is derived from an EMBL/GenBank/DDBJ whole genome shotgun (WGS) entry which is preliminary data.</text>
</comment>
<feature type="domain" description="WW" evidence="3">
    <location>
        <begin position="45"/>
        <end position="78"/>
    </location>
</feature>
<dbReference type="Pfam" id="PF00397">
    <property type="entry name" value="WW"/>
    <property type="match status" value="1"/>
</dbReference>